<name>A0A4V3HT71_9PEZI</name>
<dbReference type="Proteomes" id="UP000295083">
    <property type="component" value="Unassembled WGS sequence"/>
</dbReference>
<keyword evidence="1" id="KW-0732">Signal</keyword>
<organism evidence="2 3">
    <name type="scientific">Colletotrichum spinosum</name>
    <dbReference type="NCBI Taxonomy" id="1347390"/>
    <lineage>
        <taxon>Eukaryota</taxon>
        <taxon>Fungi</taxon>
        <taxon>Dikarya</taxon>
        <taxon>Ascomycota</taxon>
        <taxon>Pezizomycotina</taxon>
        <taxon>Sordariomycetes</taxon>
        <taxon>Hypocreomycetidae</taxon>
        <taxon>Glomerellales</taxon>
        <taxon>Glomerellaceae</taxon>
        <taxon>Colletotrichum</taxon>
        <taxon>Colletotrichum orbiculare species complex</taxon>
    </lineage>
</organism>
<reference evidence="2 3" key="1">
    <citation type="submission" date="2018-11" db="EMBL/GenBank/DDBJ databases">
        <title>Genome sequence and assembly of Colletotrichum spinosum.</title>
        <authorList>
            <person name="Gan P."/>
            <person name="Shirasu K."/>
        </authorList>
    </citation>
    <scope>NUCLEOTIDE SEQUENCE [LARGE SCALE GENOMIC DNA]</scope>
    <source>
        <strain evidence="2 3">CBS 515.97</strain>
    </source>
</reference>
<feature type="signal peptide" evidence="1">
    <location>
        <begin position="1"/>
        <end position="17"/>
    </location>
</feature>
<gene>
    <name evidence="2" type="ORF">C8035_v007019</name>
</gene>
<dbReference type="AlphaFoldDB" id="A0A4V3HT71"/>
<keyword evidence="3" id="KW-1185">Reference proteome</keyword>
<evidence type="ECO:0008006" key="4">
    <source>
        <dbReference type="Google" id="ProtNLM"/>
    </source>
</evidence>
<proteinExistence type="predicted"/>
<accession>A0A4V3HT71</accession>
<evidence type="ECO:0000313" key="2">
    <source>
        <dbReference type="EMBL" id="TDZ37389.1"/>
    </source>
</evidence>
<evidence type="ECO:0000256" key="1">
    <source>
        <dbReference type="SAM" id="SignalP"/>
    </source>
</evidence>
<feature type="chain" id="PRO_5020865167" description="Secreted protein" evidence="1">
    <location>
        <begin position="18"/>
        <end position="56"/>
    </location>
</feature>
<dbReference type="EMBL" id="QAPG01000024">
    <property type="protein sequence ID" value="TDZ37389.1"/>
    <property type="molecule type" value="Genomic_DNA"/>
</dbReference>
<comment type="caution">
    <text evidence="2">The sequence shown here is derived from an EMBL/GenBank/DDBJ whole genome shotgun (WGS) entry which is preliminary data.</text>
</comment>
<evidence type="ECO:0000313" key="3">
    <source>
        <dbReference type="Proteomes" id="UP000295083"/>
    </source>
</evidence>
<protein>
    <recommendedName>
        <fullName evidence="4">Secreted protein</fullName>
    </recommendedName>
</protein>
<sequence>MKLTLLSLTALAALVLSTPVPQPQNGNGEAPLCSNAGECQGFCGVDRPFCDPSPYG</sequence>